<keyword evidence="3" id="KW-1185">Reference proteome</keyword>
<keyword evidence="1" id="KW-0472">Membrane</keyword>
<evidence type="ECO:0000313" key="3">
    <source>
        <dbReference type="Proteomes" id="UP001431776"/>
    </source>
</evidence>
<comment type="caution">
    <text evidence="2">The sequence shown here is derived from an EMBL/GenBank/DDBJ whole genome shotgun (WGS) entry which is preliminary data.</text>
</comment>
<dbReference type="AlphaFoldDB" id="A0AAW6U094"/>
<dbReference type="NCBIfam" id="TIGR02532">
    <property type="entry name" value="IV_pilin_GFxxxE"/>
    <property type="match status" value="1"/>
</dbReference>
<protein>
    <submittedName>
        <fullName evidence="2">Type II secretion system protein</fullName>
    </submittedName>
</protein>
<evidence type="ECO:0000313" key="2">
    <source>
        <dbReference type="EMBL" id="MDI6451312.1"/>
    </source>
</evidence>
<proteinExistence type="predicted"/>
<dbReference type="InterPro" id="IPR045584">
    <property type="entry name" value="Pilin-like"/>
</dbReference>
<name>A0AAW6U094_9BACT</name>
<dbReference type="RefSeq" id="WP_349246719.1">
    <property type="nucleotide sequence ID" value="NZ_JASCXX010000032.1"/>
</dbReference>
<dbReference type="Proteomes" id="UP001431776">
    <property type="component" value="Unassembled WGS sequence"/>
</dbReference>
<keyword evidence="1" id="KW-0812">Transmembrane</keyword>
<dbReference type="SUPFAM" id="SSF54523">
    <property type="entry name" value="Pili subunits"/>
    <property type="match status" value="1"/>
</dbReference>
<accession>A0AAW6U094</accession>
<reference evidence="2" key="1">
    <citation type="submission" date="2023-05" db="EMBL/GenBank/DDBJ databases">
        <title>Anaerotaeda fermentans gen. nov., sp. nov., a novel anaerobic planctomycete of the new family within the order Sedimentisphaerales isolated from Taman Peninsula, Russia.</title>
        <authorList>
            <person name="Khomyakova M.A."/>
            <person name="Merkel A.Y."/>
            <person name="Slobodkin A.I."/>
        </authorList>
    </citation>
    <scope>NUCLEOTIDE SEQUENCE</scope>
    <source>
        <strain evidence="2">M17dextr</strain>
    </source>
</reference>
<dbReference type="Pfam" id="PF07963">
    <property type="entry name" value="N_methyl"/>
    <property type="match status" value="1"/>
</dbReference>
<organism evidence="2 3">
    <name type="scientific">Anaerobaca lacustris</name>
    <dbReference type="NCBI Taxonomy" id="3044600"/>
    <lineage>
        <taxon>Bacteria</taxon>
        <taxon>Pseudomonadati</taxon>
        <taxon>Planctomycetota</taxon>
        <taxon>Phycisphaerae</taxon>
        <taxon>Sedimentisphaerales</taxon>
        <taxon>Anaerobacaceae</taxon>
        <taxon>Anaerobaca</taxon>
    </lineage>
</organism>
<dbReference type="PANTHER" id="PTHR30093">
    <property type="entry name" value="GENERAL SECRETION PATHWAY PROTEIN G"/>
    <property type="match status" value="1"/>
</dbReference>
<keyword evidence="1" id="KW-1133">Transmembrane helix</keyword>
<dbReference type="EMBL" id="JASCXX010000032">
    <property type="protein sequence ID" value="MDI6451312.1"/>
    <property type="molecule type" value="Genomic_DNA"/>
</dbReference>
<dbReference type="InterPro" id="IPR012902">
    <property type="entry name" value="N_methyl_site"/>
</dbReference>
<evidence type="ECO:0000256" key="1">
    <source>
        <dbReference type="SAM" id="Phobius"/>
    </source>
</evidence>
<feature type="transmembrane region" description="Helical" evidence="1">
    <location>
        <begin position="6"/>
        <end position="30"/>
    </location>
</feature>
<sequence>MKNRSAFTLIELLVVIAIIAMLMAILIPALSRTREQAREVVCRSHLQQWSLCLAMYTGDYDGRFMPGIDEDWATGRYSWIYTLIPYYQEASIRLCPKAQRTAEQGGTPPYTAWDVSITNPADFSLLKDPRYKIGSYGINWWVNDSDMVVGVHDAKNKWRRIGQRNPSAIPVLMDCGFMLARPAPMDTPPEMDGLFLWADGGGMKRVCTNRHHGGVNILFMDWSSSKVEIRELWTLKWHRTFDTAGPWTVAGGVTHEDWPRWMSQR</sequence>
<dbReference type="Gene3D" id="3.30.700.10">
    <property type="entry name" value="Glycoprotein, Type 4 Pilin"/>
    <property type="match status" value="1"/>
</dbReference>
<gene>
    <name evidence="2" type="ORF">QJ522_19785</name>
</gene>
<dbReference type="PANTHER" id="PTHR30093:SF2">
    <property type="entry name" value="TYPE II SECRETION SYSTEM PROTEIN H"/>
    <property type="match status" value="1"/>
</dbReference>